<gene>
    <name evidence="5" type="ORF">K933_00612</name>
</gene>
<feature type="transmembrane region" description="Helical" evidence="3">
    <location>
        <begin position="81"/>
        <end position="98"/>
    </location>
</feature>
<evidence type="ECO:0000313" key="5">
    <source>
        <dbReference type="EMBL" id="ESP90019.1"/>
    </source>
</evidence>
<evidence type="ECO:0000256" key="2">
    <source>
        <dbReference type="SAM" id="MobiDB-lite"/>
    </source>
</evidence>
<dbReference type="AlphaFoldDB" id="V4HQ29"/>
<dbReference type="Pfam" id="PF25939">
    <property type="entry name" value="DUF7982"/>
    <property type="match status" value="1"/>
</dbReference>
<dbReference type="Proteomes" id="UP000017840">
    <property type="component" value="Unassembled WGS sequence"/>
</dbReference>
<feature type="coiled-coil region" evidence="1">
    <location>
        <begin position="48"/>
        <end position="75"/>
    </location>
</feature>
<accession>V4HQ29</accession>
<organism evidence="5 6">
    <name type="scientific">Candidatus Halobonum tyrrellensis G22</name>
    <dbReference type="NCBI Taxonomy" id="1324957"/>
    <lineage>
        <taxon>Archaea</taxon>
        <taxon>Methanobacteriati</taxon>
        <taxon>Methanobacteriota</taxon>
        <taxon>Stenosarchaea group</taxon>
        <taxon>Halobacteria</taxon>
        <taxon>Halobacteriales</taxon>
        <taxon>Haloferacaceae</taxon>
        <taxon>Candidatus Halobonum</taxon>
    </lineage>
</organism>
<dbReference type="InterPro" id="IPR058288">
    <property type="entry name" value="DUF7982"/>
</dbReference>
<keyword evidence="6" id="KW-1185">Reference proteome</keyword>
<feature type="region of interest" description="Disordered" evidence="2">
    <location>
        <begin position="1"/>
        <end position="43"/>
    </location>
</feature>
<keyword evidence="3" id="KW-0472">Membrane</keyword>
<comment type="caution">
    <text evidence="5">The sequence shown here is derived from an EMBL/GenBank/DDBJ whole genome shotgun (WGS) entry which is preliminary data.</text>
</comment>
<dbReference type="STRING" id="1324957.K933_00612"/>
<feature type="transmembrane region" description="Helical" evidence="3">
    <location>
        <begin position="104"/>
        <end position="122"/>
    </location>
</feature>
<dbReference type="EMBL" id="ASGZ01000002">
    <property type="protein sequence ID" value="ESP90019.1"/>
    <property type="molecule type" value="Genomic_DNA"/>
</dbReference>
<evidence type="ECO:0000259" key="4">
    <source>
        <dbReference type="Pfam" id="PF25939"/>
    </source>
</evidence>
<feature type="compositionally biased region" description="Basic and acidic residues" evidence="2">
    <location>
        <begin position="9"/>
        <end position="27"/>
    </location>
</feature>
<keyword evidence="3" id="KW-1133">Transmembrane helix</keyword>
<keyword evidence="1" id="KW-0175">Coiled coil</keyword>
<sequence length="314" mass="32746">MSESDGAVGDDRERTGDDDPPASRDGEPDPAGAAGTAPADPSLADLDRDRLTAVVAELRAENRRLRTEYAEARRGEYRRSAAALLALGLAAVIGGLLFPIAREVLFVLGGIGLFGGALTWFLTPERLVTAAVGRSVYESVADTGGSLRDELGLEATNVYVPVDGTDATGASVRLFVPQSSAYEVPDDDALDSLFVVPESPDERGVAVRPTGSRLVHEFAESATGSVADDPEALAAQLADALVEGFELVDGADPEVDADSRRLTVGVDGGVYDDATGFDHPVPSFVGTGLAAGLDRAVTVETTETDGRTLVTCRW</sequence>
<dbReference type="RefSeq" id="WP_023392723.1">
    <property type="nucleotide sequence ID" value="NZ_ASGZ01000002.1"/>
</dbReference>
<evidence type="ECO:0000256" key="1">
    <source>
        <dbReference type="SAM" id="Coils"/>
    </source>
</evidence>
<dbReference type="OrthoDB" id="214277at2157"/>
<protein>
    <recommendedName>
        <fullName evidence="4">DUF7982 domain-containing protein</fullName>
    </recommendedName>
</protein>
<proteinExistence type="predicted"/>
<evidence type="ECO:0000256" key="3">
    <source>
        <dbReference type="SAM" id="Phobius"/>
    </source>
</evidence>
<reference evidence="5 6" key="1">
    <citation type="journal article" date="2013" name="Genome Announc.">
        <title>Draft Genome Sequence of 'Candidatus Halobonum tyrrellensis' Strain G22, Isolated from the Hypersaline Waters of Lake Tyrrell, Australia.</title>
        <authorList>
            <person name="Ugalde J.A."/>
            <person name="Narasingarao P."/>
            <person name="Kuo S."/>
            <person name="Podell S."/>
            <person name="Allen E.E."/>
        </authorList>
    </citation>
    <scope>NUCLEOTIDE SEQUENCE [LARGE SCALE GENOMIC DNA]</scope>
    <source>
        <strain evidence="5 6">G22</strain>
    </source>
</reference>
<dbReference type="eggNOG" id="arCOG03442">
    <property type="taxonomic scope" value="Archaea"/>
</dbReference>
<feature type="compositionally biased region" description="Low complexity" evidence="2">
    <location>
        <begin position="29"/>
        <end position="41"/>
    </location>
</feature>
<evidence type="ECO:0000313" key="6">
    <source>
        <dbReference type="Proteomes" id="UP000017840"/>
    </source>
</evidence>
<feature type="domain" description="DUF7982" evidence="4">
    <location>
        <begin position="49"/>
        <end position="314"/>
    </location>
</feature>
<keyword evidence="3" id="KW-0812">Transmembrane</keyword>
<name>V4HQ29_9EURY</name>